<dbReference type="PRINTS" id="PR01415">
    <property type="entry name" value="ANKYRIN"/>
</dbReference>
<protein>
    <submittedName>
        <fullName evidence="5">Uncharacterized protein</fullName>
    </submittedName>
</protein>
<name>A0ABD0L7B2_9CAEN</name>
<dbReference type="InterPro" id="IPR002110">
    <property type="entry name" value="Ankyrin_rpt"/>
</dbReference>
<dbReference type="SMART" id="SM00248">
    <property type="entry name" value="ANK"/>
    <property type="match status" value="6"/>
</dbReference>
<sequence length="432" mass="47763">MRCFWRDTTGPHCRGHEGYNVSKKVTSTLVLHIESATEKHAGCYVCQVIPSDPDDLKSCNFKVKDGDQQAFMKTSVVSDVKTEATSLLVDIDQTTETENQTVYVPQLENTALYKVLVESDTQPKVDHKKEVFLACETGDVEKLKRVYRAEYLHSTNSDGETPLHVASRYGHENILNELLFRGADIHSEDNRKWTPLHTASFTGAFDAVKLLLQKGAQFEKKTKDGSTPLHLACRAETKHASIRFPSIHVLSDSSVEYTSVSADGTHVTTPSGSGTVSTTDQKPAEKGITRAEEINDDESTDRKGKEKRNISTNQHEAVVKRLLSVNCNVNARDGRKRTPLHVASSSGNAAILKLLLEAKANVEARDRVGRTPLHLASQTDEVSVVKQLLEAGADIDATEDNGRTPPQLARQAGKQQIVTFLVDHQRRTKTQQ</sequence>
<gene>
    <name evidence="5" type="ORF">BaRGS_00013301</name>
</gene>
<dbReference type="PROSITE" id="PS50088">
    <property type="entry name" value="ANK_REPEAT"/>
    <property type="match status" value="4"/>
</dbReference>
<feature type="compositionally biased region" description="Basic and acidic residues" evidence="4">
    <location>
        <begin position="300"/>
        <end position="309"/>
    </location>
</feature>
<dbReference type="PROSITE" id="PS50297">
    <property type="entry name" value="ANK_REP_REGION"/>
    <property type="match status" value="4"/>
</dbReference>
<keyword evidence="1" id="KW-0677">Repeat</keyword>
<comment type="caution">
    <text evidence="5">The sequence shown here is derived from an EMBL/GenBank/DDBJ whole genome shotgun (WGS) entry which is preliminary data.</text>
</comment>
<dbReference type="Proteomes" id="UP001519460">
    <property type="component" value="Unassembled WGS sequence"/>
</dbReference>
<feature type="repeat" description="ANK" evidence="3">
    <location>
        <begin position="335"/>
        <end position="367"/>
    </location>
</feature>
<reference evidence="5 6" key="1">
    <citation type="journal article" date="2023" name="Sci. Data">
        <title>Genome assembly of the Korean intertidal mud-creeper Batillaria attramentaria.</title>
        <authorList>
            <person name="Patra A.K."/>
            <person name="Ho P.T."/>
            <person name="Jun S."/>
            <person name="Lee S.J."/>
            <person name="Kim Y."/>
            <person name="Won Y.J."/>
        </authorList>
    </citation>
    <scope>NUCLEOTIDE SEQUENCE [LARGE SCALE GENOMIC DNA]</scope>
    <source>
        <strain evidence="5">Wonlab-2016</strain>
    </source>
</reference>
<feature type="repeat" description="ANK" evidence="3">
    <location>
        <begin position="368"/>
        <end position="400"/>
    </location>
</feature>
<evidence type="ECO:0000313" key="6">
    <source>
        <dbReference type="Proteomes" id="UP001519460"/>
    </source>
</evidence>
<proteinExistence type="predicted"/>
<dbReference type="PANTHER" id="PTHR24171:SF9">
    <property type="entry name" value="ANKYRIN REPEAT DOMAIN-CONTAINING PROTEIN 39"/>
    <property type="match status" value="1"/>
</dbReference>
<dbReference type="SUPFAM" id="SSF48403">
    <property type="entry name" value="Ankyrin repeat"/>
    <property type="match status" value="1"/>
</dbReference>
<evidence type="ECO:0000256" key="1">
    <source>
        <dbReference type="ARBA" id="ARBA00022737"/>
    </source>
</evidence>
<feature type="repeat" description="ANK" evidence="3">
    <location>
        <begin position="191"/>
        <end position="223"/>
    </location>
</feature>
<dbReference type="EMBL" id="JACVVK020000075">
    <property type="protein sequence ID" value="KAK7495362.1"/>
    <property type="molecule type" value="Genomic_DNA"/>
</dbReference>
<evidence type="ECO:0000256" key="4">
    <source>
        <dbReference type="SAM" id="MobiDB-lite"/>
    </source>
</evidence>
<keyword evidence="2 3" id="KW-0040">ANK repeat</keyword>
<evidence type="ECO:0000256" key="2">
    <source>
        <dbReference type="ARBA" id="ARBA00023043"/>
    </source>
</evidence>
<dbReference type="InterPro" id="IPR036770">
    <property type="entry name" value="Ankyrin_rpt-contain_sf"/>
</dbReference>
<evidence type="ECO:0000256" key="3">
    <source>
        <dbReference type="PROSITE-ProRule" id="PRU00023"/>
    </source>
</evidence>
<evidence type="ECO:0000313" key="5">
    <source>
        <dbReference type="EMBL" id="KAK7495362.1"/>
    </source>
</evidence>
<feature type="region of interest" description="Disordered" evidence="4">
    <location>
        <begin position="262"/>
        <end position="314"/>
    </location>
</feature>
<feature type="compositionally biased region" description="Basic and acidic residues" evidence="4">
    <location>
        <begin position="282"/>
        <end position="293"/>
    </location>
</feature>
<dbReference type="PANTHER" id="PTHR24171">
    <property type="entry name" value="ANKYRIN REPEAT DOMAIN-CONTAINING PROTEIN 39-RELATED"/>
    <property type="match status" value="1"/>
</dbReference>
<dbReference type="AlphaFoldDB" id="A0ABD0L7B2"/>
<dbReference type="Pfam" id="PF12796">
    <property type="entry name" value="Ank_2"/>
    <property type="match status" value="2"/>
</dbReference>
<feature type="repeat" description="ANK" evidence="3">
    <location>
        <begin position="158"/>
        <end position="190"/>
    </location>
</feature>
<accession>A0ABD0L7B2</accession>
<dbReference type="Gene3D" id="1.25.40.20">
    <property type="entry name" value="Ankyrin repeat-containing domain"/>
    <property type="match status" value="3"/>
</dbReference>
<organism evidence="5 6">
    <name type="scientific">Batillaria attramentaria</name>
    <dbReference type="NCBI Taxonomy" id="370345"/>
    <lineage>
        <taxon>Eukaryota</taxon>
        <taxon>Metazoa</taxon>
        <taxon>Spiralia</taxon>
        <taxon>Lophotrochozoa</taxon>
        <taxon>Mollusca</taxon>
        <taxon>Gastropoda</taxon>
        <taxon>Caenogastropoda</taxon>
        <taxon>Sorbeoconcha</taxon>
        <taxon>Cerithioidea</taxon>
        <taxon>Batillariidae</taxon>
        <taxon>Batillaria</taxon>
    </lineage>
</organism>
<feature type="compositionally biased region" description="Low complexity" evidence="4">
    <location>
        <begin position="264"/>
        <end position="279"/>
    </location>
</feature>
<keyword evidence="6" id="KW-1185">Reference proteome</keyword>